<evidence type="ECO:0000256" key="2">
    <source>
        <dbReference type="SAM" id="MobiDB-lite"/>
    </source>
</evidence>
<keyword evidence="1 3" id="KW-0732">Signal</keyword>
<protein>
    <submittedName>
        <fullName evidence="5">Polar amino acid transport system substrate-binding protein</fullName>
    </submittedName>
</protein>
<dbReference type="PROSITE" id="PS51257">
    <property type="entry name" value="PROKAR_LIPOPROTEIN"/>
    <property type="match status" value="1"/>
</dbReference>
<evidence type="ECO:0000256" key="1">
    <source>
        <dbReference type="ARBA" id="ARBA00022729"/>
    </source>
</evidence>
<evidence type="ECO:0000313" key="5">
    <source>
        <dbReference type="EMBL" id="NYF98046.1"/>
    </source>
</evidence>
<proteinExistence type="predicted"/>
<feature type="region of interest" description="Disordered" evidence="2">
    <location>
        <begin position="31"/>
        <end position="52"/>
    </location>
</feature>
<gene>
    <name evidence="5" type="ORF">BJY20_001438</name>
</gene>
<feature type="domain" description="Solute-binding protein family 3/N-terminal" evidence="4">
    <location>
        <begin position="62"/>
        <end position="291"/>
    </location>
</feature>
<feature type="signal peptide" evidence="3">
    <location>
        <begin position="1"/>
        <end position="24"/>
    </location>
</feature>
<accession>A0A852VPF2</accession>
<dbReference type="CDD" id="cd01004">
    <property type="entry name" value="PBP2_MidA_like"/>
    <property type="match status" value="1"/>
</dbReference>
<evidence type="ECO:0000313" key="6">
    <source>
        <dbReference type="Proteomes" id="UP000554054"/>
    </source>
</evidence>
<dbReference type="Gene3D" id="3.40.190.10">
    <property type="entry name" value="Periplasmic binding protein-like II"/>
    <property type="match status" value="2"/>
</dbReference>
<name>A0A852VPF2_9MICO</name>
<evidence type="ECO:0000256" key="3">
    <source>
        <dbReference type="SAM" id="SignalP"/>
    </source>
</evidence>
<reference evidence="5 6" key="1">
    <citation type="submission" date="2020-07" db="EMBL/GenBank/DDBJ databases">
        <title>Sequencing the genomes of 1000 actinobacteria strains.</title>
        <authorList>
            <person name="Klenk H.-P."/>
        </authorList>
    </citation>
    <scope>NUCLEOTIDE SEQUENCE [LARGE SCALE GENOMIC DNA]</scope>
    <source>
        <strain evidence="5 6">DSM 26154</strain>
    </source>
</reference>
<dbReference type="Pfam" id="PF00497">
    <property type="entry name" value="SBP_bac_3"/>
    <property type="match status" value="1"/>
</dbReference>
<comment type="caution">
    <text evidence="5">The sequence shown here is derived from an EMBL/GenBank/DDBJ whole genome shotgun (WGS) entry which is preliminary data.</text>
</comment>
<dbReference type="Proteomes" id="UP000554054">
    <property type="component" value="Unassembled WGS sequence"/>
</dbReference>
<feature type="chain" id="PRO_5039633763" evidence="3">
    <location>
        <begin position="25"/>
        <end position="304"/>
    </location>
</feature>
<sequence>MPVRTPRTLSIVGVALSASLAVSACGAVSSVDTAAENTSPSDTNSGSDLTDLVPEDIRSKGVITVGTDPTYPPFEELDAQENIVGLDPDLLNAIGEKLDIDVQFTKASFDSIIPGLTSGRYDMAMSAMTDTPERQEQVDFVDYFMGLGVIVMKDGDEMADKSDDSHLCGESVGIQTGTIQADRIEVLNADCKKADDKPIDVHNFASVQQAALGMTSGRIDYVMTNNVNGANMVEANKGKFVTINDGVPGKPALMVFDKESQELRDAVEAGLQAVIDDGTYADLMAEYGLEDGMVDKAMINAGSD</sequence>
<dbReference type="SMART" id="SM00062">
    <property type="entry name" value="PBPb"/>
    <property type="match status" value="1"/>
</dbReference>
<dbReference type="SUPFAM" id="SSF53850">
    <property type="entry name" value="Periplasmic binding protein-like II"/>
    <property type="match status" value="1"/>
</dbReference>
<dbReference type="AlphaFoldDB" id="A0A852VPF2"/>
<keyword evidence="6" id="KW-1185">Reference proteome</keyword>
<evidence type="ECO:0000259" key="4">
    <source>
        <dbReference type="SMART" id="SM00062"/>
    </source>
</evidence>
<dbReference type="RefSeq" id="WP_185990905.1">
    <property type="nucleotide sequence ID" value="NZ_JACCAE010000001.1"/>
</dbReference>
<organism evidence="5 6">
    <name type="scientific">Janibacter cremeus</name>
    <dbReference type="NCBI Taxonomy" id="1285192"/>
    <lineage>
        <taxon>Bacteria</taxon>
        <taxon>Bacillati</taxon>
        <taxon>Actinomycetota</taxon>
        <taxon>Actinomycetes</taxon>
        <taxon>Micrococcales</taxon>
        <taxon>Intrasporangiaceae</taxon>
        <taxon>Janibacter</taxon>
    </lineage>
</organism>
<dbReference type="PANTHER" id="PTHR35936:SF17">
    <property type="entry name" value="ARGININE-BINDING EXTRACELLULAR PROTEIN ARTP"/>
    <property type="match status" value="1"/>
</dbReference>
<dbReference type="EMBL" id="JACCAE010000001">
    <property type="protein sequence ID" value="NYF98046.1"/>
    <property type="molecule type" value="Genomic_DNA"/>
</dbReference>
<feature type="compositionally biased region" description="Polar residues" evidence="2">
    <location>
        <begin position="35"/>
        <end position="48"/>
    </location>
</feature>
<dbReference type="PANTHER" id="PTHR35936">
    <property type="entry name" value="MEMBRANE-BOUND LYTIC MUREIN TRANSGLYCOSYLASE F"/>
    <property type="match status" value="1"/>
</dbReference>
<dbReference type="InterPro" id="IPR001638">
    <property type="entry name" value="Solute-binding_3/MltF_N"/>
</dbReference>